<evidence type="ECO:0000313" key="3">
    <source>
        <dbReference type="Proteomes" id="UP000784294"/>
    </source>
</evidence>
<keyword evidence="3" id="KW-1185">Reference proteome</keyword>
<accession>A0A3S5ADR6</accession>
<dbReference type="EMBL" id="CAAALY010081833">
    <property type="protein sequence ID" value="VEL26665.1"/>
    <property type="molecule type" value="Genomic_DNA"/>
</dbReference>
<dbReference type="Proteomes" id="UP000784294">
    <property type="component" value="Unassembled WGS sequence"/>
</dbReference>
<feature type="region of interest" description="Disordered" evidence="1">
    <location>
        <begin position="1"/>
        <end position="25"/>
    </location>
</feature>
<name>A0A3S5ADR6_9PLAT</name>
<organism evidence="2 3">
    <name type="scientific">Protopolystoma xenopodis</name>
    <dbReference type="NCBI Taxonomy" id="117903"/>
    <lineage>
        <taxon>Eukaryota</taxon>
        <taxon>Metazoa</taxon>
        <taxon>Spiralia</taxon>
        <taxon>Lophotrochozoa</taxon>
        <taxon>Platyhelminthes</taxon>
        <taxon>Monogenea</taxon>
        <taxon>Polyopisthocotylea</taxon>
        <taxon>Polystomatidea</taxon>
        <taxon>Polystomatidae</taxon>
        <taxon>Protopolystoma</taxon>
    </lineage>
</organism>
<gene>
    <name evidence="2" type="ORF">PXEA_LOCUS20105</name>
</gene>
<proteinExistence type="predicted"/>
<reference evidence="2" key="1">
    <citation type="submission" date="2018-11" db="EMBL/GenBank/DDBJ databases">
        <authorList>
            <consortium name="Pathogen Informatics"/>
        </authorList>
    </citation>
    <scope>NUCLEOTIDE SEQUENCE</scope>
</reference>
<sequence length="99" mass="10659">MCLQALIPGPDRGYDTSSPTAVGSLPCDVEQQSISTPLTTEPHHPVEATTVQQLVTNLVPSTDMSPCVSPAGSFMHPESHLMELRNRHNFSLTNTTSTL</sequence>
<evidence type="ECO:0000256" key="1">
    <source>
        <dbReference type="SAM" id="MobiDB-lite"/>
    </source>
</evidence>
<comment type="caution">
    <text evidence="2">The sequence shown here is derived from an EMBL/GenBank/DDBJ whole genome shotgun (WGS) entry which is preliminary data.</text>
</comment>
<protein>
    <submittedName>
        <fullName evidence="2">Uncharacterized protein</fullName>
    </submittedName>
</protein>
<dbReference type="AlphaFoldDB" id="A0A3S5ADR6"/>
<evidence type="ECO:0000313" key="2">
    <source>
        <dbReference type="EMBL" id="VEL26665.1"/>
    </source>
</evidence>